<comment type="caution">
    <text evidence="3">The sequence shown here is derived from an EMBL/GenBank/DDBJ whole genome shotgun (WGS) entry which is preliminary data.</text>
</comment>
<gene>
    <name evidence="3" type="ORF">PMAYCL1PPCAC_20705</name>
</gene>
<feature type="coiled-coil region" evidence="1">
    <location>
        <begin position="240"/>
        <end position="269"/>
    </location>
</feature>
<evidence type="ECO:0000256" key="2">
    <source>
        <dbReference type="SAM" id="MobiDB-lite"/>
    </source>
</evidence>
<name>A0AAN5CU09_9BILA</name>
<accession>A0AAN5CU09</accession>
<feature type="compositionally biased region" description="Acidic residues" evidence="2">
    <location>
        <begin position="313"/>
        <end position="322"/>
    </location>
</feature>
<feature type="compositionally biased region" description="Basic and acidic residues" evidence="2">
    <location>
        <begin position="323"/>
        <end position="333"/>
    </location>
</feature>
<keyword evidence="4" id="KW-1185">Reference proteome</keyword>
<dbReference type="Proteomes" id="UP001328107">
    <property type="component" value="Unassembled WGS sequence"/>
</dbReference>
<keyword evidence="1" id="KW-0175">Coiled coil</keyword>
<dbReference type="AlphaFoldDB" id="A0AAN5CU09"/>
<sequence length="355" mass="41449">EEEEEEEGKRKKPKGLCLFVITLQRMEDATINDCRSRLDAIKIDDDVDELTSKHNINYNKLHEKTGKGEEKCSFQDGAEAEKAVVESKKDLIGFAPIVNKDKVIIDIAKKVNDLSQRVTGLSTELVMERQKYLELEEKYSNDTSSIKQRVNTLATLLEREQQKTIKLEKNVVAEQKSRMNVTNKLEEQRQRFMETILDSKKRIDELTSKVAEFENTSLHAQQIRIEEFTSQIAHYDTLLMQTLQKELEQLELEQRNEKLTSNIAHYEKTSVHAQQRRIDEFTSQNALYASMFLQSLQISNVDGVSLKRKCTEDEMNDEEMEEDGKRKKAENSIDDRWVNDRWEDVDNFEMAEEEE</sequence>
<protein>
    <submittedName>
        <fullName evidence="3">Uncharacterized protein</fullName>
    </submittedName>
</protein>
<feature type="non-terminal residue" evidence="3">
    <location>
        <position position="1"/>
    </location>
</feature>
<proteinExistence type="predicted"/>
<reference evidence="4" key="1">
    <citation type="submission" date="2022-10" db="EMBL/GenBank/DDBJ databases">
        <title>Genome assembly of Pristionchus species.</title>
        <authorList>
            <person name="Yoshida K."/>
            <person name="Sommer R.J."/>
        </authorList>
    </citation>
    <scope>NUCLEOTIDE SEQUENCE [LARGE SCALE GENOMIC DNA]</scope>
    <source>
        <strain evidence="4">RS5460</strain>
    </source>
</reference>
<evidence type="ECO:0000313" key="3">
    <source>
        <dbReference type="EMBL" id="GMR50510.1"/>
    </source>
</evidence>
<evidence type="ECO:0000313" key="4">
    <source>
        <dbReference type="Proteomes" id="UP001328107"/>
    </source>
</evidence>
<evidence type="ECO:0000256" key="1">
    <source>
        <dbReference type="SAM" id="Coils"/>
    </source>
</evidence>
<organism evidence="3 4">
    <name type="scientific">Pristionchus mayeri</name>
    <dbReference type="NCBI Taxonomy" id="1317129"/>
    <lineage>
        <taxon>Eukaryota</taxon>
        <taxon>Metazoa</taxon>
        <taxon>Ecdysozoa</taxon>
        <taxon>Nematoda</taxon>
        <taxon>Chromadorea</taxon>
        <taxon>Rhabditida</taxon>
        <taxon>Rhabditina</taxon>
        <taxon>Diplogasteromorpha</taxon>
        <taxon>Diplogasteroidea</taxon>
        <taxon>Neodiplogasteridae</taxon>
        <taxon>Pristionchus</taxon>
    </lineage>
</organism>
<feature type="region of interest" description="Disordered" evidence="2">
    <location>
        <begin position="312"/>
        <end position="333"/>
    </location>
</feature>
<dbReference type="EMBL" id="BTRK01000004">
    <property type="protein sequence ID" value="GMR50510.1"/>
    <property type="molecule type" value="Genomic_DNA"/>
</dbReference>